<dbReference type="EMBL" id="CAADIJ010000028">
    <property type="protein sequence ID" value="VFR88283.1"/>
    <property type="molecule type" value="Genomic_DNA"/>
</dbReference>
<accession>A0A484UP86</accession>
<proteinExistence type="predicted"/>
<evidence type="ECO:0000313" key="2">
    <source>
        <dbReference type="EMBL" id="VFR23986.1"/>
    </source>
</evidence>
<gene>
    <name evidence="2" type="ORF">ANDA3_1266</name>
    <name evidence="3" type="ORF">DAR2_1136</name>
    <name evidence="4" type="ORF">DAR3_1133</name>
</gene>
<dbReference type="Pfam" id="PF06744">
    <property type="entry name" value="IcmF_C"/>
    <property type="match status" value="1"/>
</dbReference>
<dbReference type="PANTHER" id="PTHR36153">
    <property type="entry name" value="INNER MEMBRANE PROTEIN-RELATED"/>
    <property type="match status" value="1"/>
</dbReference>
<dbReference type="InterPro" id="IPR010623">
    <property type="entry name" value="IcmF_C"/>
</dbReference>
<evidence type="ECO:0000313" key="4">
    <source>
        <dbReference type="EMBL" id="VFR88283.1"/>
    </source>
</evidence>
<protein>
    <submittedName>
        <fullName evidence="4">IcmF-related protein</fullName>
    </submittedName>
</protein>
<sequence length="111" mass="12042">MLMGWWPNSLGDGTESRITLINSAGNSSSLSYRGPWSLFRLLGQARFNGATDSSVDLCFTANDGGMRYRLTAEKANNPFTQRPFNGFVLPRTLPQESAGVRVASVAAEPRG</sequence>
<dbReference type="PANTHER" id="PTHR36153:SF5">
    <property type="entry name" value="EXPORTED PROTEIN"/>
    <property type="match status" value="1"/>
</dbReference>
<evidence type="ECO:0000313" key="3">
    <source>
        <dbReference type="EMBL" id="VFR61838.1"/>
    </source>
</evidence>
<name>A0A484UP86_9ZZZZ</name>
<dbReference type="AlphaFoldDB" id="A0A484UP86"/>
<evidence type="ECO:0000259" key="1">
    <source>
        <dbReference type="Pfam" id="PF06744"/>
    </source>
</evidence>
<reference evidence="4" key="1">
    <citation type="submission" date="2019-03" db="EMBL/GenBank/DDBJ databases">
        <authorList>
            <person name="Danneels B."/>
        </authorList>
    </citation>
    <scope>NUCLEOTIDE SEQUENCE</scope>
</reference>
<dbReference type="InterPro" id="IPR053156">
    <property type="entry name" value="T6SS_TssM-like"/>
</dbReference>
<dbReference type="EMBL" id="CAADIC010000003">
    <property type="protein sequence ID" value="VFR23986.1"/>
    <property type="molecule type" value="Genomic_DNA"/>
</dbReference>
<organism evidence="4">
    <name type="scientific">plant metagenome</name>
    <dbReference type="NCBI Taxonomy" id="1297885"/>
    <lineage>
        <taxon>unclassified sequences</taxon>
        <taxon>metagenomes</taxon>
        <taxon>organismal metagenomes</taxon>
    </lineage>
</organism>
<dbReference type="EMBL" id="CAADIL010000003">
    <property type="protein sequence ID" value="VFR61838.1"/>
    <property type="molecule type" value="Genomic_DNA"/>
</dbReference>
<feature type="domain" description="Type VI secretion system IcmF C-terminal" evidence="1">
    <location>
        <begin position="6"/>
        <end position="73"/>
    </location>
</feature>